<dbReference type="VEuPathDB" id="MicrosporidiaDB:H312_03070"/>
<accession>A0A059EXR8</accession>
<protein>
    <submittedName>
        <fullName evidence="2">Uncharacterized protein</fullName>
    </submittedName>
</protein>
<evidence type="ECO:0000313" key="2">
    <source>
        <dbReference type="EMBL" id="KCZ79529.1"/>
    </source>
</evidence>
<reference evidence="2 3" key="2">
    <citation type="submission" date="2014-03" db="EMBL/GenBank/DDBJ databases">
        <title>The Genome Sequence of Anncaliia algerae insect isolate PRA339.</title>
        <authorList>
            <consortium name="The Broad Institute Genome Sequencing Platform"/>
            <consortium name="The Broad Institute Genome Sequencing Center for Infectious Disease"/>
            <person name="Cuomo C."/>
            <person name="Becnel J."/>
            <person name="Sanscrainte N."/>
            <person name="Walker B."/>
            <person name="Young S.K."/>
            <person name="Zeng Q."/>
            <person name="Gargeya S."/>
            <person name="Fitzgerald M."/>
            <person name="Haas B."/>
            <person name="Abouelleil A."/>
            <person name="Alvarado L."/>
            <person name="Arachchi H.M."/>
            <person name="Berlin A.M."/>
            <person name="Chapman S.B."/>
            <person name="Dewar J."/>
            <person name="Goldberg J."/>
            <person name="Griggs A."/>
            <person name="Gujja S."/>
            <person name="Hansen M."/>
            <person name="Howarth C."/>
            <person name="Imamovic A."/>
            <person name="Larimer J."/>
            <person name="McCowan C."/>
            <person name="Murphy C."/>
            <person name="Neiman D."/>
            <person name="Pearson M."/>
            <person name="Priest M."/>
            <person name="Roberts A."/>
            <person name="Saif S."/>
            <person name="Shea T."/>
            <person name="Sisk P."/>
            <person name="Sykes S."/>
            <person name="Wortman J."/>
            <person name="Nusbaum C."/>
            <person name="Birren B."/>
        </authorList>
    </citation>
    <scope>NUCLEOTIDE SEQUENCE [LARGE SCALE GENOMIC DNA]</scope>
    <source>
        <strain evidence="2 3">PRA339</strain>
    </source>
</reference>
<evidence type="ECO:0000256" key="1">
    <source>
        <dbReference type="SAM" id="Coils"/>
    </source>
</evidence>
<keyword evidence="1" id="KW-0175">Coiled coil</keyword>
<gene>
    <name evidence="2" type="ORF">H312_03070</name>
</gene>
<proteinExistence type="predicted"/>
<dbReference type="Proteomes" id="UP000030655">
    <property type="component" value="Unassembled WGS sequence"/>
</dbReference>
<evidence type="ECO:0000313" key="3">
    <source>
        <dbReference type="Proteomes" id="UP000030655"/>
    </source>
</evidence>
<name>A0A059EXR8_9MICR</name>
<sequence>MIIGKFFIFLPYKIFICYSSILIEKGALAMKALETLLLGEELKQSDKATFPSSPFRKIPCLRNHCTDKCLKNELIYDLLYKNTIDTKVFPIPDEAKIYVYLKHSLNIPLNENVKKDDNDNLLIKSIFSVCNGNLKERDIFLVVKNLRLYFDLKDEFIKLINDLICLPSSNRENVFIILYHLFIDLEYSAVQNEFIDLINLSHFTDVLDVIFVYNLKSSDLFSFLKENNSLVKLREYASNHQSKTKDEIIIKEVDYFDCLVIQNEILNSFDKKKEEYEKKIKMLEKINEDLLMSNANLKEYILNLE</sequence>
<dbReference type="HOGENOM" id="CLU_913824_0_0_1"/>
<reference evidence="3" key="1">
    <citation type="submission" date="2013-02" db="EMBL/GenBank/DDBJ databases">
        <authorList>
            <consortium name="The Broad Institute Genome Sequencing Platform"/>
            <person name="Cuomo C."/>
            <person name="Becnel J."/>
            <person name="Sanscrainte N."/>
            <person name="Walker B."/>
            <person name="Young S.K."/>
            <person name="Zeng Q."/>
            <person name="Gargeya S."/>
            <person name="Fitzgerald M."/>
            <person name="Haas B."/>
            <person name="Abouelleil A."/>
            <person name="Alvarado L."/>
            <person name="Arachchi H.M."/>
            <person name="Berlin A.M."/>
            <person name="Chapman S.B."/>
            <person name="Dewar J."/>
            <person name="Goldberg J."/>
            <person name="Griggs A."/>
            <person name="Gujja S."/>
            <person name="Hansen M."/>
            <person name="Howarth C."/>
            <person name="Imamovic A."/>
            <person name="Larimer J."/>
            <person name="McCowan C."/>
            <person name="Murphy C."/>
            <person name="Neiman D."/>
            <person name="Pearson M."/>
            <person name="Priest M."/>
            <person name="Roberts A."/>
            <person name="Saif S."/>
            <person name="Shea T."/>
            <person name="Sisk P."/>
            <person name="Sykes S."/>
            <person name="Wortman J."/>
            <person name="Nusbaum C."/>
            <person name="Birren B."/>
        </authorList>
    </citation>
    <scope>NUCLEOTIDE SEQUENCE [LARGE SCALE GENOMIC DNA]</scope>
    <source>
        <strain evidence="3">PRA339</strain>
    </source>
</reference>
<dbReference type="AlphaFoldDB" id="A0A059EXR8"/>
<keyword evidence="3" id="KW-1185">Reference proteome</keyword>
<feature type="coiled-coil region" evidence="1">
    <location>
        <begin position="266"/>
        <end position="293"/>
    </location>
</feature>
<dbReference type="OrthoDB" id="2188807at2759"/>
<feature type="non-terminal residue" evidence="2">
    <location>
        <position position="305"/>
    </location>
</feature>
<organism evidence="2 3">
    <name type="scientific">Anncaliia algerae PRA339</name>
    <dbReference type="NCBI Taxonomy" id="1288291"/>
    <lineage>
        <taxon>Eukaryota</taxon>
        <taxon>Fungi</taxon>
        <taxon>Fungi incertae sedis</taxon>
        <taxon>Microsporidia</taxon>
        <taxon>Tubulinosematoidea</taxon>
        <taxon>Tubulinosematidae</taxon>
        <taxon>Anncaliia</taxon>
    </lineage>
</organism>
<dbReference type="EMBL" id="KK365260">
    <property type="protein sequence ID" value="KCZ79529.1"/>
    <property type="molecule type" value="Genomic_DNA"/>
</dbReference>